<dbReference type="InterPro" id="IPR058525">
    <property type="entry name" value="DUF8212"/>
</dbReference>
<dbReference type="AlphaFoldDB" id="A0A2G8S4C5"/>
<evidence type="ECO:0000259" key="2">
    <source>
        <dbReference type="Pfam" id="PF26640"/>
    </source>
</evidence>
<protein>
    <submittedName>
        <fullName evidence="3">Uncharacterized protein</fullName>
    </submittedName>
</protein>
<comment type="caution">
    <text evidence="3">The sequence shown here is derived from an EMBL/GenBank/DDBJ whole genome shotgun (WGS) entry which is preliminary data.</text>
</comment>
<dbReference type="STRING" id="1077348.A0A2G8S4C5"/>
<evidence type="ECO:0000313" key="4">
    <source>
        <dbReference type="Proteomes" id="UP000230002"/>
    </source>
</evidence>
<proteinExistence type="predicted"/>
<dbReference type="Pfam" id="PF26640">
    <property type="entry name" value="DUF8212"/>
    <property type="match status" value="1"/>
</dbReference>
<dbReference type="PANTHER" id="PTHR10622:SF10">
    <property type="entry name" value="HET DOMAIN-CONTAINING PROTEIN"/>
    <property type="match status" value="1"/>
</dbReference>
<dbReference type="PANTHER" id="PTHR10622">
    <property type="entry name" value="HET DOMAIN-CONTAINING PROTEIN"/>
    <property type="match status" value="1"/>
</dbReference>
<feature type="domain" description="Heterokaryon incompatibility" evidence="1">
    <location>
        <begin position="29"/>
        <end position="90"/>
    </location>
</feature>
<feature type="domain" description="DUF8212" evidence="2">
    <location>
        <begin position="206"/>
        <end position="229"/>
    </location>
</feature>
<sequence>MSYERYLRIQSESLQETARSLLPRLSVLNDLRLSEKIRKACAVARFDHFSQLWVDTSCIDKTSSSELSEAINSMFAWYRDAAVCYVYLADVPLAGDPRRPGSAFRRSRWFTRGWTLQELVAPRVVVFLSREWEFIGTKESLADLVEDITGIHSAVLVRKKSHNEFSVAARMSWAAERTTTRVEDQAYCLLGLFNVVMTPIYGEGEHAFRRLQEEILRRIPDDSIFAWEMPLKTGHKN</sequence>
<evidence type="ECO:0000313" key="3">
    <source>
        <dbReference type="EMBL" id="PIL28595.1"/>
    </source>
</evidence>
<dbReference type="InterPro" id="IPR010730">
    <property type="entry name" value="HET"/>
</dbReference>
<dbReference type="Pfam" id="PF06985">
    <property type="entry name" value="HET"/>
    <property type="match status" value="1"/>
</dbReference>
<dbReference type="EMBL" id="AYKW01000023">
    <property type="protein sequence ID" value="PIL28595.1"/>
    <property type="molecule type" value="Genomic_DNA"/>
</dbReference>
<evidence type="ECO:0000259" key="1">
    <source>
        <dbReference type="Pfam" id="PF06985"/>
    </source>
</evidence>
<organism evidence="3 4">
    <name type="scientific">Ganoderma sinense ZZ0214-1</name>
    <dbReference type="NCBI Taxonomy" id="1077348"/>
    <lineage>
        <taxon>Eukaryota</taxon>
        <taxon>Fungi</taxon>
        <taxon>Dikarya</taxon>
        <taxon>Basidiomycota</taxon>
        <taxon>Agaricomycotina</taxon>
        <taxon>Agaricomycetes</taxon>
        <taxon>Polyporales</taxon>
        <taxon>Polyporaceae</taxon>
        <taxon>Ganoderma</taxon>
    </lineage>
</organism>
<gene>
    <name evidence="3" type="ORF">GSI_08636</name>
</gene>
<reference evidence="3 4" key="1">
    <citation type="journal article" date="2015" name="Sci. Rep.">
        <title>Chromosome-level genome map provides insights into diverse defense mechanisms in the medicinal fungus Ganoderma sinense.</title>
        <authorList>
            <person name="Zhu Y."/>
            <person name="Xu J."/>
            <person name="Sun C."/>
            <person name="Zhou S."/>
            <person name="Xu H."/>
            <person name="Nelson D.R."/>
            <person name="Qian J."/>
            <person name="Song J."/>
            <person name="Luo H."/>
            <person name="Xiang L."/>
            <person name="Li Y."/>
            <person name="Xu Z."/>
            <person name="Ji A."/>
            <person name="Wang L."/>
            <person name="Lu S."/>
            <person name="Hayward A."/>
            <person name="Sun W."/>
            <person name="Li X."/>
            <person name="Schwartz D.C."/>
            <person name="Wang Y."/>
            <person name="Chen S."/>
        </authorList>
    </citation>
    <scope>NUCLEOTIDE SEQUENCE [LARGE SCALE GENOMIC DNA]</scope>
    <source>
        <strain evidence="3 4">ZZ0214-1</strain>
    </source>
</reference>
<dbReference type="OrthoDB" id="2749026at2759"/>
<accession>A0A2G8S4C5</accession>
<keyword evidence="4" id="KW-1185">Reference proteome</keyword>
<name>A0A2G8S4C5_9APHY</name>
<dbReference type="Proteomes" id="UP000230002">
    <property type="component" value="Unassembled WGS sequence"/>
</dbReference>